<keyword evidence="1" id="KW-0472">Membrane</keyword>
<evidence type="ECO:0000313" key="2">
    <source>
        <dbReference type="Proteomes" id="UP000095287"/>
    </source>
</evidence>
<keyword evidence="1" id="KW-0812">Transmembrane</keyword>
<feature type="transmembrane region" description="Helical" evidence="1">
    <location>
        <begin position="131"/>
        <end position="154"/>
    </location>
</feature>
<feature type="transmembrane region" description="Helical" evidence="1">
    <location>
        <begin position="210"/>
        <end position="232"/>
    </location>
</feature>
<sequence length="342" mass="38393">MDTKTDGNMLYPEKLPTCDELPTLMTRVDMPRHCLSHVDAHNSTLMVNNAPIDFILPIIGCVDLLIEPYYLYLILFKSTPAMRVCRVLLAAISACNMFVSLIFAVWAPHFSIARNVFCFTSRITLPALEHAFLQLITIFVYGQAQLLLVLLVYAATRVSTPSFVSNVRPNMKTGLAISIFALIPSIFPMCVFYFQALGPSCVDFSMRPAFVAYTAGFSVFFCIYSSLVTYSMHRIKGISKKFSKDTTPEVIRMIRSVLRNFVITIAIAVVFLIVPLVAYVFCAIIDVWGPEVTIHSGTVLVALYPIISTMVSVYTFGPYKRHTLKILRRIFSTRISVNFVVT</sequence>
<proteinExistence type="predicted"/>
<protein>
    <submittedName>
        <fullName evidence="3">G_PROTEIN_RECEP_F1_2 domain-containing protein</fullName>
    </submittedName>
</protein>
<evidence type="ECO:0000313" key="3">
    <source>
        <dbReference type="WBParaSite" id="L893_g9387.t1"/>
    </source>
</evidence>
<evidence type="ECO:0000256" key="1">
    <source>
        <dbReference type="SAM" id="Phobius"/>
    </source>
</evidence>
<feature type="transmembrane region" description="Helical" evidence="1">
    <location>
        <begin position="175"/>
        <end position="198"/>
    </location>
</feature>
<reference evidence="3" key="1">
    <citation type="submission" date="2016-11" db="UniProtKB">
        <authorList>
            <consortium name="WormBaseParasite"/>
        </authorList>
    </citation>
    <scope>IDENTIFICATION</scope>
</reference>
<name>A0A1I8AUS0_9BILA</name>
<organism evidence="2 3">
    <name type="scientific">Steinernema glaseri</name>
    <dbReference type="NCBI Taxonomy" id="37863"/>
    <lineage>
        <taxon>Eukaryota</taxon>
        <taxon>Metazoa</taxon>
        <taxon>Ecdysozoa</taxon>
        <taxon>Nematoda</taxon>
        <taxon>Chromadorea</taxon>
        <taxon>Rhabditida</taxon>
        <taxon>Tylenchina</taxon>
        <taxon>Panagrolaimomorpha</taxon>
        <taxon>Strongyloidoidea</taxon>
        <taxon>Steinernematidae</taxon>
        <taxon>Steinernema</taxon>
    </lineage>
</organism>
<dbReference type="AlphaFoldDB" id="A0A1I8AUS0"/>
<dbReference type="Proteomes" id="UP000095287">
    <property type="component" value="Unplaced"/>
</dbReference>
<accession>A0A1I8AUS0</accession>
<keyword evidence="1" id="KW-1133">Transmembrane helix</keyword>
<dbReference type="WBParaSite" id="L893_g9387.t1">
    <property type="protein sequence ID" value="L893_g9387.t1"/>
    <property type="gene ID" value="L893_g9387"/>
</dbReference>
<feature type="transmembrane region" description="Helical" evidence="1">
    <location>
        <begin position="261"/>
        <end position="288"/>
    </location>
</feature>
<feature type="transmembrane region" description="Helical" evidence="1">
    <location>
        <begin position="87"/>
        <end position="107"/>
    </location>
</feature>
<feature type="transmembrane region" description="Helical" evidence="1">
    <location>
        <begin position="294"/>
        <end position="319"/>
    </location>
</feature>
<feature type="transmembrane region" description="Helical" evidence="1">
    <location>
        <begin position="54"/>
        <end position="75"/>
    </location>
</feature>
<keyword evidence="2" id="KW-1185">Reference proteome</keyword>